<accession>A0A3G9JPQ1</accession>
<dbReference type="EMBL" id="AP019314">
    <property type="protein sequence ID" value="BBH42028.1"/>
    <property type="molecule type" value="Genomic_DNA"/>
</dbReference>
<gene>
    <name evidence="1" type="ORF">myaer102_46670</name>
</gene>
<proteinExistence type="predicted"/>
<evidence type="ECO:0008006" key="3">
    <source>
        <dbReference type="Google" id="ProtNLM"/>
    </source>
</evidence>
<dbReference type="InterPro" id="IPR038573">
    <property type="entry name" value="BrnT_sf"/>
</dbReference>
<dbReference type="AlphaFoldDB" id="A0A3G9JPQ1"/>
<dbReference type="InterPro" id="IPR007460">
    <property type="entry name" value="BrnT_toxin"/>
</dbReference>
<evidence type="ECO:0000313" key="2">
    <source>
        <dbReference type="Proteomes" id="UP000278152"/>
    </source>
</evidence>
<organism evidence="1 2">
    <name type="scientific">Microcystis viridis NIES-102</name>
    <dbReference type="NCBI Taxonomy" id="213615"/>
    <lineage>
        <taxon>Bacteria</taxon>
        <taxon>Bacillati</taxon>
        <taxon>Cyanobacteriota</taxon>
        <taxon>Cyanophyceae</taxon>
        <taxon>Oscillatoriophycideae</taxon>
        <taxon>Chroococcales</taxon>
        <taxon>Microcystaceae</taxon>
        <taxon>Microcystis</taxon>
    </lineage>
</organism>
<protein>
    <recommendedName>
        <fullName evidence="3">BrnT family toxin</fullName>
    </recommendedName>
</protein>
<dbReference type="KEGG" id="mvz:myaer102_46670"/>
<evidence type="ECO:0000313" key="1">
    <source>
        <dbReference type="EMBL" id="BBH42028.1"/>
    </source>
</evidence>
<sequence>MTIFMQFREFDWDQSKRYSNIEKHRIDFAAVPPIFDGHCLIREDNRQDYQEIRMCLLGQLNGIICYVVYTIRGETCRLISARRANERERRKYQESIPQDGDC</sequence>
<dbReference type="Pfam" id="PF04365">
    <property type="entry name" value="BrnT_toxin"/>
    <property type="match status" value="1"/>
</dbReference>
<dbReference type="Proteomes" id="UP000278152">
    <property type="component" value="Chromosome"/>
</dbReference>
<reference evidence="1 2" key="1">
    <citation type="submission" date="2018-11" db="EMBL/GenBank/DDBJ databases">
        <title>Complete genome sequence of Microcystis aeruginosa NIES-102.</title>
        <authorList>
            <person name="Yamaguchi H."/>
            <person name="Suzuki S."/>
            <person name="Kawachi M."/>
        </authorList>
    </citation>
    <scope>NUCLEOTIDE SEQUENCE [LARGE SCALE GENOMIC DNA]</scope>
    <source>
        <strain evidence="1 2">NIES-102</strain>
    </source>
</reference>
<name>A0A3G9JPQ1_MICVR</name>
<dbReference type="Gene3D" id="3.10.450.530">
    <property type="entry name" value="Ribonuclease toxin, BrnT, of type II toxin-antitoxin system"/>
    <property type="match status" value="1"/>
</dbReference>
<dbReference type="RefSeq" id="WP_012264700.1">
    <property type="nucleotide sequence ID" value="NZ_AP019314.1"/>
</dbReference>